<reference evidence="2" key="1">
    <citation type="journal article" date="2020" name="BMC Genomics">
        <title>Correction to: Identification and distribution of gene clusters required for synthesis of sphingolipid metabolism inhibitors in diverse species of the filamentous fungus Fusarium.</title>
        <authorList>
            <person name="Kim H.S."/>
            <person name="Lohmar J.M."/>
            <person name="Busman M."/>
            <person name="Brown D.W."/>
            <person name="Naumann T.A."/>
            <person name="Divon H.H."/>
            <person name="Lysoe E."/>
            <person name="Uhlig S."/>
            <person name="Proctor R.H."/>
        </authorList>
    </citation>
    <scope>NUCLEOTIDE SEQUENCE</scope>
    <source>
        <strain evidence="2">NRRL 22465</strain>
    </source>
</reference>
<feature type="region of interest" description="Disordered" evidence="1">
    <location>
        <begin position="179"/>
        <end position="199"/>
    </location>
</feature>
<dbReference type="OrthoDB" id="9977870at2759"/>
<dbReference type="AlphaFoldDB" id="A0A8H4USG2"/>
<evidence type="ECO:0000256" key="1">
    <source>
        <dbReference type="SAM" id="MobiDB-lite"/>
    </source>
</evidence>
<evidence type="ECO:0000313" key="3">
    <source>
        <dbReference type="Proteomes" id="UP000635477"/>
    </source>
</evidence>
<sequence>MDENELRSQLVATEIQLEDIHEWESNKCIQKTPTEITAMKAMRKDLEATQADVAGKIAALGRYALNNLDAVDSLVVEQVALQSFKYHGAEDSGLAGSSPEPVSALADDEDDLYSADDVYPLNKSRDGNGVTIANSHNNTLDSLPIDDPHQLMKTNQHKGRAFWSLSSKFRPYEINKDKNRMEKPELHAQSPAKPSSAATERALAVANNVKWDGEEDLIDLESHGSESPIVSDPPNISDSPSASDIIEQQEEVPIPDTTNEANNTDKPKCSSYERIYGLTTCPCSHRYCSSCLTRRIEQSLSDDSLFPPKCCGGLVPIDVNSHTFTLELLQKFIDKKLEISDAYPGFQSHRNLDSFPTSTTEERRELSCQYGIFIGDWRDTATRPYVYPPEMSVESAEEAPIRETCQHTQWKYRSGAGRCDRCGHQMRHFLNTCEACEIKACNNCRYTYFEKTTLRDRESAV</sequence>
<dbReference type="EMBL" id="JABEYC010000108">
    <property type="protein sequence ID" value="KAF4982580.1"/>
    <property type="molecule type" value="Genomic_DNA"/>
</dbReference>
<proteinExistence type="predicted"/>
<organism evidence="2 3">
    <name type="scientific">Fusarium zealandicum</name>
    <dbReference type="NCBI Taxonomy" id="1053134"/>
    <lineage>
        <taxon>Eukaryota</taxon>
        <taxon>Fungi</taxon>
        <taxon>Dikarya</taxon>
        <taxon>Ascomycota</taxon>
        <taxon>Pezizomycotina</taxon>
        <taxon>Sordariomycetes</taxon>
        <taxon>Hypocreomycetidae</taxon>
        <taxon>Hypocreales</taxon>
        <taxon>Nectriaceae</taxon>
        <taxon>Fusarium</taxon>
        <taxon>Fusarium staphyleae species complex</taxon>
    </lineage>
</organism>
<reference evidence="2" key="2">
    <citation type="submission" date="2020-05" db="EMBL/GenBank/DDBJ databases">
        <authorList>
            <person name="Kim H.-S."/>
            <person name="Proctor R.H."/>
            <person name="Brown D.W."/>
        </authorList>
    </citation>
    <scope>NUCLEOTIDE SEQUENCE</scope>
    <source>
        <strain evidence="2">NRRL 22465</strain>
    </source>
</reference>
<comment type="caution">
    <text evidence="2">The sequence shown here is derived from an EMBL/GenBank/DDBJ whole genome shotgun (WGS) entry which is preliminary data.</text>
</comment>
<name>A0A8H4USG2_9HYPO</name>
<gene>
    <name evidence="2" type="ORF">FZEAL_1812</name>
</gene>
<accession>A0A8H4USG2</accession>
<keyword evidence="3" id="KW-1185">Reference proteome</keyword>
<evidence type="ECO:0000313" key="2">
    <source>
        <dbReference type="EMBL" id="KAF4982580.1"/>
    </source>
</evidence>
<dbReference type="Proteomes" id="UP000635477">
    <property type="component" value="Unassembled WGS sequence"/>
</dbReference>
<protein>
    <recommendedName>
        <fullName evidence="4">RING-type domain-containing protein</fullName>
    </recommendedName>
</protein>
<evidence type="ECO:0008006" key="4">
    <source>
        <dbReference type="Google" id="ProtNLM"/>
    </source>
</evidence>